<proteinExistence type="predicted"/>
<keyword evidence="1" id="KW-1133">Transmembrane helix</keyword>
<sequence>MDKTGAPGLPLPSCCSIRDSEATAARKRRTLLVIHAFLHLVLLTVVVRISFRSVAVPYLAKIFIAESRWLLRGMHIKKEAPCLFNFEEQPKETCYDTDFTFEVTNVKFPVEFMLVRPQLHVIDGSTSWNLATLRLPPLELSDGCSPCVLTSSGKLRAPSPLNAAKLARLRGASGLMMVDSSDVNLFGSITLSLNFNHTFSLRSANITVSV</sequence>
<accession>A0A7J6P992</accession>
<evidence type="ECO:0000313" key="3">
    <source>
        <dbReference type="Proteomes" id="UP000541610"/>
    </source>
</evidence>
<keyword evidence="1" id="KW-0812">Transmembrane</keyword>
<dbReference type="EMBL" id="JABANP010000055">
    <property type="protein sequence ID" value="KAF4692743.1"/>
    <property type="molecule type" value="Genomic_DNA"/>
</dbReference>
<evidence type="ECO:0000256" key="1">
    <source>
        <dbReference type="SAM" id="Phobius"/>
    </source>
</evidence>
<feature type="transmembrane region" description="Helical" evidence="1">
    <location>
        <begin position="31"/>
        <end position="51"/>
    </location>
</feature>
<organism evidence="2 3">
    <name type="scientific">Perkinsus olseni</name>
    <name type="common">Perkinsus atlanticus</name>
    <dbReference type="NCBI Taxonomy" id="32597"/>
    <lineage>
        <taxon>Eukaryota</taxon>
        <taxon>Sar</taxon>
        <taxon>Alveolata</taxon>
        <taxon>Perkinsozoa</taxon>
        <taxon>Perkinsea</taxon>
        <taxon>Perkinsida</taxon>
        <taxon>Perkinsidae</taxon>
        <taxon>Perkinsus</taxon>
    </lineage>
</organism>
<dbReference type="AlphaFoldDB" id="A0A7J6P992"/>
<dbReference type="Proteomes" id="UP000541610">
    <property type="component" value="Unassembled WGS sequence"/>
</dbReference>
<evidence type="ECO:0000313" key="2">
    <source>
        <dbReference type="EMBL" id="KAF4692743.1"/>
    </source>
</evidence>
<reference evidence="2 3" key="1">
    <citation type="submission" date="2020-04" db="EMBL/GenBank/DDBJ databases">
        <title>Perkinsus olseni comparative genomics.</title>
        <authorList>
            <person name="Bogema D.R."/>
        </authorList>
    </citation>
    <scope>NUCLEOTIDE SEQUENCE [LARGE SCALE GENOMIC DNA]</scope>
    <source>
        <strain evidence="2">00978-12</strain>
    </source>
</reference>
<keyword evidence="1" id="KW-0472">Membrane</keyword>
<comment type="caution">
    <text evidence="2">The sequence shown here is derived from an EMBL/GenBank/DDBJ whole genome shotgun (WGS) entry which is preliminary data.</text>
</comment>
<protein>
    <submittedName>
        <fullName evidence="2">Uncharacterized protein</fullName>
    </submittedName>
</protein>
<gene>
    <name evidence="2" type="ORF">FOZ60_012646</name>
</gene>
<name>A0A7J6P992_PEROL</name>